<reference evidence="1 2" key="1">
    <citation type="submission" date="2015-01" db="EMBL/GenBank/DDBJ databases">
        <title>The Genome Sequence of Fonsecaea pedrosoi CBS 271.37.</title>
        <authorList>
            <consortium name="The Broad Institute Genomics Platform"/>
            <person name="Cuomo C."/>
            <person name="de Hoog S."/>
            <person name="Gorbushina A."/>
            <person name="Stielow B."/>
            <person name="Teixiera M."/>
            <person name="Abouelleil A."/>
            <person name="Chapman S.B."/>
            <person name="Priest M."/>
            <person name="Young S.K."/>
            <person name="Wortman J."/>
            <person name="Nusbaum C."/>
            <person name="Birren B."/>
        </authorList>
    </citation>
    <scope>NUCLEOTIDE SEQUENCE [LARGE SCALE GENOMIC DNA]</scope>
    <source>
        <strain evidence="1 2">CBS 271.37</strain>
    </source>
</reference>
<keyword evidence="2" id="KW-1185">Reference proteome</keyword>
<gene>
    <name evidence="1" type="ORF">Z517_12050</name>
</gene>
<organism evidence="1 2">
    <name type="scientific">Fonsecaea pedrosoi CBS 271.37</name>
    <dbReference type="NCBI Taxonomy" id="1442368"/>
    <lineage>
        <taxon>Eukaryota</taxon>
        <taxon>Fungi</taxon>
        <taxon>Dikarya</taxon>
        <taxon>Ascomycota</taxon>
        <taxon>Pezizomycotina</taxon>
        <taxon>Eurotiomycetes</taxon>
        <taxon>Chaetothyriomycetidae</taxon>
        <taxon>Chaetothyriales</taxon>
        <taxon>Herpotrichiellaceae</taxon>
        <taxon>Fonsecaea</taxon>
    </lineage>
</organism>
<protein>
    <submittedName>
        <fullName evidence="1">Unplaced genomic scaffold supercont1.8, whole genome shotgun sequence</fullName>
    </submittedName>
</protein>
<dbReference type="HOGENOM" id="CLU_2941734_0_0_1"/>
<name>A0A0D2DCC0_9EURO</name>
<dbReference type="Proteomes" id="UP000053029">
    <property type="component" value="Unassembled WGS sequence"/>
</dbReference>
<dbReference type="GeneID" id="25311540"/>
<dbReference type="EMBL" id="KN846976">
    <property type="protein sequence ID" value="KIW75276.1"/>
    <property type="molecule type" value="Genomic_DNA"/>
</dbReference>
<dbReference type="VEuPathDB" id="FungiDB:Z517_12050"/>
<evidence type="ECO:0000313" key="1">
    <source>
        <dbReference type="EMBL" id="KIW75276.1"/>
    </source>
</evidence>
<dbReference type="RefSeq" id="XP_013279084.1">
    <property type="nucleotide sequence ID" value="XM_013423630.1"/>
</dbReference>
<dbReference type="AlphaFoldDB" id="A0A0D2DCC0"/>
<accession>A0A0D2DCC0</accession>
<sequence>MPSVADVTPDPKVLSAARMNAGFDKEAAFAAIAPGAKSMAGGYSVGALKKMLWIVWSEGT</sequence>
<evidence type="ECO:0000313" key="2">
    <source>
        <dbReference type="Proteomes" id="UP000053029"/>
    </source>
</evidence>
<proteinExistence type="predicted"/>